<dbReference type="InterPro" id="IPR006860">
    <property type="entry name" value="FecR"/>
</dbReference>
<dbReference type="InterPro" id="IPR012373">
    <property type="entry name" value="Ferrdict_sens_TM"/>
</dbReference>
<dbReference type="OrthoDB" id="1100567at2"/>
<proteinExistence type="predicted"/>
<gene>
    <name evidence="4" type="ORF">SAMN02982985_01539</name>
</gene>
<keyword evidence="5" id="KW-1185">Reference proteome</keyword>
<dbReference type="Proteomes" id="UP000199470">
    <property type="component" value="Unassembled WGS sequence"/>
</dbReference>
<dbReference type="Pfam" id="PF16220">
    <property type="entry name" value="DUF4880"/>
    <property type="match status" value="1"/>
</dbReference>
<dbReference type="PIRSF" id="PIRSF018266">
    <property type="entry name" value="FecR"/>
    <property type="match status" value="1"/>
</dbReference>
<dbReference type="Pfam" id="PF04773">
    <property type="entry name" value="FecR"/>
    <property type="match status" value="1"/>
</dbReference>
<dbReference type="RefSeq" id="WP_093385865.1">
    <property type="nucleotide sequence ID" value="NZ_FOTW01000007.1"/>
</dbReference>
<feature type="compositionally biased region" description="Low complexity" evidence="1">
    <location>
        <begin position="9"/>
        <end position="20"/>
    </location>
</feature>
<dbReference type="InterPro" id="IPR032623">
    <property type="entry name" value="FecR_N"/>
</dbReference>
<dbReference type="PANTHER" id="PTHR30273:SF2">
    <property type="entry name" value="PROTEIN FECR"/>
    <property type="match status" value="1"/>
</dbReference>
<evidence type="ECO:0000259" key="2">
    <source>
        <dbReference type="Pfam" id="PF04773"/>
    </source>
</evidence>
<feature type="domain" description="FecR N-terminal" evidence="3">
    <location>
        <begin position="27"/>
        <end position="67"/>
    </location>
</feature>
<evidence type="ECO:0000256" key="1">
    <source>
        <dbReference type="SAM" id="MobiDB-lite"/>
    </source>
</evidence>
<feature type="region of interest" description="Disordered" evidence="1">
    <location>
        <begin position="1"/>
        <end position="26"/>
    </location>
</feature>
<feature type="domain" description="FecR protein" evidence="2">
    <location>
        <begin position="125"/>
        <end position="224"/>
    </location>
</feature>
<dbReference type="PANTHER" id="PTHR30273">
    <property type="entry name" value="PERIPLASMIC SIGNAL SENSOR AND SIGMA FACTOR ACTIVATOR FECR-RELATED"/>
    <property type="match status" value="1"/>
</dbReference>
<accession>A0A1I4KIV7</accession>
<evidence type="ECO:0000313" key="5">
    <source>
        <dbReference type="Proteomes" id="UP000199470"/>
    </source>
</evidence>
<dbReference type="GO" id="GO:0016989">
    <property type="term" value="F:sigma factor antagonist activity"/>
    <property type="evidence" value="ECO:0007669"/>
    <property type="project" value="TreeGrafter"/>
</dbReference>
<dbReference type="AlphaFoldDB" id="A0A1I4KIV7"/>
<organism evidence="4 5">
    <name type="scientific">Rugamonas rubra</name>
    <dbReference type="NCBI Taxonomy" id="758825"/>
    <lineage>
        <taxon>Bacteria</taxon>
        <taxon>Pseudomonadati</taxon>
        <taxon>Pseudomonadota</taxon>
        <taxon>Betaproteobacteria</taxon>
        <taxon>Burkholderiales</taxon>
        <taxon>Oxalobacteraceae</taxon>
        <taxon>Telluria group</taxon>
        <taxon>Rugamonas</taxon>
    </lineage>
</organism>
<evidence type="ECO:0000259" key="3">
    <source>
        <dbReference type="Pfam" id="PF16220"/>
    </source>
</evidence>
<reference evidence="4 5" key="1">
    <citation type="submission" date="2016-10" db="EMBL/GenBank/DDBJ databases">
        <authorList>
            <person name="de Groot N.N."/>
        </authorList>
    </citation>
    <scope>NUCLEOTIDE SEQUENCE [LARGE SCALE GENOMIC DNA]</scope>
    <source>
        <strain evidence="4 5">ATCC 43154</strain>
    </source>
</reference>
<sequence length="341" mass="36584">MSRPATEQPPAGAGAGANAPLSPRAAREAAQWLSRLHAGALTAAEQRRCDAWRQSDPEHERAWRRAELVAHKLGLVPAAVALPTLRRADSTQRRNAIKTLALLVGAAPLGWAAWRAAPWDEWSADVRTASGERRSLTLADGSRVVLNTASALDVRFDGGARRLLLRAGELLLQTAPERATRPFLLECAHGVLELFDTRLVLRQHEARGRRAAHGSVAVLRGSVRLRPSAAGAWAAPLTLAAGQQARFDANGLSGDIEALAPGAGSWADGVLYAEQMPLADFLAELARYRPGLLRCDPAVAGLRVSGAFQLRDTDKILQALAATLPLRLARHTRYWVTVGPA</sequence>
<dbReference type="STRING" id="758825.SAMN02982985_01539"/>
<protein>
    <submittedName>
        <fullName evidence="4">FecR family protein</fullName>
    </submittedName>
</protein>
<evidence type="ECO:0000313" key="4">
    <source>
        <dbReference type="EMBL" id="SFL78712.1"/>
    </source>
</evidence>
<name>A0A1I4KIV7_9BURK</name>
<dbReference type="EMBL" id="FOTW01000007">
    <property type="protein sequence ID" value="SFL78712.1"/>
    <property type="molecule type" value="Genomic_DNA"/>
</dbReference>
<dbReference type="Gene3D" id="2.60.120.1440">
    <property type="match status" value="1"/>
</dbReference>